<dbReference type="FunFam" id="2.130.10.10:FF:002897">
    <property type="entry name" value="Protein HIRA homolog-like Protein"/>
    <property type="match status" value="1"/>
</dbReference>
<keyword evidence="3 9" id="KW-0853">WD repeat</keyword>
<dbReference type="PROSITE" id="PS50082">
    <property type="entry name" value="WD_REPEATS_2"/>
    <property type="match status" value="3"/>
</dbReference>
<feature type="repeat" description="WD" evidence="9">
    <location>
        <begin position="161"/>
        <end position="202"/>
    </location>
</feature>
<gene>
    <name evidence="12" type="ORF">ILUMI_13604</name>
</gene>
<comment type="subcellular location">
    <subcellularLocation>
        <location evidence="1">Nucleus</location>
    </subcellularLocation>
</comment>
<feature type="compositionally biased region" description="Polar residues" evidence="10">
    <location>
        <begin position="530"/>
        <end position="547"/>
    </location>
</feature>
<dbReference type="InterPro" id="IPR036322">
    <property type="entry name" value="WD40_repeat_dom_sf"/>
</dbReference>
<protein>
    <recommendedName>
        <fullName evidence="11">CAF1B/HIR1 beta-propeller domain-containing protein</fullName>
    </recommendedName>
</protein>
<dbReference type="GO" id="GO:0006334">
    <property type="term" value="P:nucleosome assembly"/>
    <property type="evidence" value="ECO:0007669"/>
    <property type="project" value="TreeGrafter"/>
</dbReference>
<accession>A0A8K0G8I2</accession>
<evidence type="ECO:0000256" key="6">
    <source>
        <dbReference type="ARBA" id="ARBA00022853"/>
    </source>
</evidence>
<dbReference type="Proteomes" id="UP000801492">
    <property type="component" value="Unassembled WGS sequence"/>
</dbReference>
<evidence type="ECO:0000313" key="13">
    <source>
        <dbReference type="Proteomes" id="UP000801492"/>
    </source>
</evidence>
<evidence type="ECO:0000256" key="9">
    <source>
        <dbReference type="PROSITE-ProRule" id="PRU00221"/>
    </source>
</evidence>
<keyword evidence="13" id="KW-1185">Reference proteome</keyword>
<evidence type="ECO:0000256" key="4">
    <source>
        <dbReference type="ARBA" id="ARBA00022737"/>
    </source>
</evidence>
<dbReference type="GO" id="GO:0006281">
    <property type="term" value="P:DNA repair"/>
    <property type="evidence" value="ECO:0007669"/>
    <property type="project" value="UniProtKB-KW"/>
</dbReference>
<evidence type="ECO:0000256" key="2">
    <source>
        <dbReference type="ARBA" id="ARBA00007306"/>
    </source>
</evidence>
<name>A0A8K0G8I2_IGNLU</name>
<dbReference type="InterPro" id="IPR045145">
    <property type="entry name" value="PTHR15271"/>
</dbReference>
<evidence type="ECO:0000256" key="3">
    <source>
        <dbReference type="ARBA" id="ARBA00022574"/>
    </source>
</evidence>
<evidence type="ECO:0000256" key="5">
    <source>
        <dbReference type="ARBA" id="ARBA00022763"/>
    </source>
</evidence>
<dbReference type="AlphaFoldDB" id="A0A8K0G8I2"/>
<keyword evidence="8" id="KW-0539">Nucleus</keyword>
<dbReference type="InterPro" id="IPR001632">
    <property type="entry name" value="WD40_G-protein_beta-like"/>
</dbReference>
<evidence type="ECO:0000256" key="8">
    <source>
        <dbReference type="ARBA" id="ARBA00023242"/>
    </source>
</evidence>
<dbReference type="PROSITE" id="PS50294">
    <property type="entry name" value="WD_REPEATS_REGION"/>
    <property type="match status" value="2"/>
</dbReference>
<dbReference type="PANTHER" id="PTHR15271:SF4">
    <property type="entry name" value="CHROMATIN ASSEMBLY FACTOR 1 SUBUNIT B"/>
    <property type="match status" value="1"/>
</dbReference>
<proteinExistence type="inferred from homology"/>
<keyword evidence="7" id="KW-0234">DNA repair</keyword>
<feature type="compositionally biased region" description="Basic and acidic residues" evidence="10">
    <location>
        <begin position="440"/>
        <end position="450"/>
    </location>
</feature>
<dbReference type="EMBL" id="VTPC01008672">
    <property type="protein sequence ID" value="KAF2892572.1"/>
    <property type="molecule type" value="Genomic_DNA"/>
</dbReference>
<dbReference type="Gene3D" id="2.130.10.10">
    <property type="entry name" value="YVTN repeat-like/Quinoprotein amine dehydrogenase"/>
    <property type="match status" value="3"/>
</dbReference>
<keyword evidence="6" id="KW-0156">Chromatin regulator</keyword>
<keyword evidence="5" id="KW-0227">DNA damage</keyword>
<dbReference type="Pfam" id="PF24105">
    <property type="entry name" value="Beta-prop_CAF1B_HIR1"/>
    <property type="match status" value="1"/>
</dbReference>
<feature type="repeat" description="WD" evidence="9">
    <location>
        <begin position="119"/>
        <end position="160"/>
    </location>
</feature>
<dbReference type="PROSITE" id="PS00678">
    <property type="entry name" value="WD_REPEATS_1"/>
    <property type="match status" value="1"/>
</dbReference>
<feature type="compositionally biased region" description="Basic and acidic residues" evidence="10">
    <location>
        <begin position="501"/>
        <end position="510"/>
    </location>
</feature>
<dbReference type="SMART" id="SM00320">
    <property type="entry name" value="WD40"/>
    <property type="match status" value="6"/>
</dbReference>
<feature type="region of interest" description="Disordered" evidence="10">
    <location>
        <begin position="440"/>
        <end position="602"/>
    </location>
</feature>
<dbReference type="InterPro" id="IPR001680">
    <property type="entry name" value="WD40_rpt"/>
</dbReference>
<keyword evidence="4" id="KW-0677">Repeat</keyword>
<dbReference type="SUPFAM" id="SSF50978">
    <property type="entry name" value="WD40 repeat-like"/>
    <property type="match status" value="1"/>
</dbReference>
<feature type="domain" description="CAF1B/HIR1 beta-propeller" evidence="11">
    <location>
        <begin position="1"/>
        <end position="376"/>
    </location>
</feature>
<evidence type="ECO:0000313" key="12">
    <source>
        <dbReference type="EMBL" id="KAF2892572.1"/>
    </source>
</evidence>
<dbReference type="InterPro" id="IPR015943">
    <property type="entry name" value="WD40/YVTN_repeat-like_dom_sf"/>
</dbReference>
<reference evidence="12" key="1">
    <citation type="submission" date="2019-08" db="EMBL/GenBank/DDBJ databases">
        <title>The genome of the North American firefly Photinus pyralis.</title>
        <authorList>
            <consortium name="Photinus pyralis genome working group"/>
            <person name="Fallon T.R."/>
            <person name="Sander Lower S.E."/>
            <person name="Weng J.-K."/>
        </authorList>
    </citation>
    <scope>NUCLEOTIDE SEQUENCE</scope>
    <source>
        <strain evidence="12">TRF0915ILg1</strain>
        <tissue evidence="12">Whole body</tissue>
    </source>
</reference>
<dbReference type="InterPro" id="IPR055410">
    <property type="entry name" value="Beta-prop_CAF1B_HIR1"/>
</dbReference>
<comment type="caution">
    <text evidence="12">The sequence shown here is derived from an EMBL/GenBank/DDBJ whole genome shotgun (WGS) entry which is preliminary data.</text>
</comment>
<dbReference type="OrthoDB" id="71227at2759"/>
<dbReference type="GO" id="GO:0033186">
    <property type="term" value="C:CAF-1 complex"/>
    <property type="evidence" value="ECO:0007669"/>
    <property type="project" value="TreeGrafter"/>
</dbReference>
<sequence length="626" mass="71201">MKCTIPEISWHNRDPVLSVDIQPSENEEFYRLASGGYDCHILIWYLKIQQNGAVNQEMVSDLSRHQRAVNVVRWSPSGQYLASGDDDANIIIWTLKTDNIPLLEGETSDKETWLVHKILRGHKEDVYDICWSSNGMKLISGSIDNTAILWDFTKGSNECILSDHKGFVQGVTWDPKGQYIATLSSDRVCRIFDNSGKRVVSRTHKGILPLPESHVLYNKEVKYFHDDTFKSYFRRLSFSPDGNLLITPSGCIEHEEYKAVRHTTLIFTLDCLTQPAAILPSPKQVTIAVRCCPMIFELHSDGTNPLITLPYRVVIAVATDTDVILYDTQQRTPFAHFQKIHYTRITDLTWSPDGLLLIASSTDGYCTMVAFEPGELGVQYVKEESETEESVLDISGCEEIDKNNSISSKNKEKDQVDTKLKKPNILEKWTVRKPKIDLIEENENKKDDSSIKPPPTNEEPTDIDRKTPELKKNDPPKPTLKRIAPIKIGEIEHKKKANTSDVEKVQKVQDDVITENQVENKEEIVDLTNDDSVNSVEMKQNRSTPSKINKENNKEQQSNTPPSKKRKVDKKNPKDITNSPLLRFFQPIKPGNEKSALNKSVSKHSVNNKVIEISDDECCKKNNWEI</sequence>
<comment type="similarity">
    <text evidence="2">Belongs to the WD repeat HIR1 family.</text>
</comment>
<dbReference type="GO" id="GO:0006335">
    <property type="term" value="P:DNA replication-dependent chromatin assembly"/>
    <property type="evidence" value="ECO:0007669"/>
    <property type="project" value="InterPro"/>
</dbReference>
<evidence type="ECO:0000259" key="11">
    <source>
        <dbReference type="Pfam" id="PF24105"/>
    </source>
</evidence>
<feature type="repeat" description="WD" evidence="9">
    <location>
        <begin position="62"/>
        <end position="103"/>
    </location>
</feature>
<dbReference type="PANTHER" id="PTHR15271">
    <property type="entry name" value="CHROMATIN ASSEMBLY FACTOR 1 SUBUNIT B"/>
    <property type="match status" value="1"/>
</dbReference>
<evidence type="ECO:0000256" key="1">
    <source>
        <dbReference type="ARBA" id="ARBA00004123"/>
    </source>
</evidence>
<dbReference type="GO" id="GO:0005634">
    <property type="term" value="C:nucleus"/>
    <property type="evidence" value="ECO:0007669"/>
    <property type="project" value="UniProtKB-SubCell"/>
</dbReference>
<evidence type="ECO:0000256" key="10">
    <source>
        <dbReference type="SAM" id="MobiDB-lite"/>
    </source>
</evidence>
<feature type="compositionally biased region" description="Basic and acidic residues" evidence="10">
    <location>
        <begin position="462"/>
        <end position="475"/>
    </location>
</feature>
<organism evidence="12 13">
    <name type="scientific">Ignelater luminosus</name>
    <name type="common">Cucubano</name>
    <name type="synonym">Pyrophorus luminosus</name>
    <dbReference type="NCBI Taxonomy" id="2038154"/>
    <lineage>
        <taxon>Eukaryota</taxon>
        <taxon>Metazoa</taxon>
        <taxon>Ecdysozoa</taxon>
        <taxon>Arthropoda</taxon>
        <taxon>Hexapoda</taxon>
        <taxon>Insecta</taxon>
        <taxon>Pterygota</taxon>
        <taxon>Neoptera</taxon>
        <taxon>Endopterygota</taxon>
        <taxon>Coleoptera</taxon>
        <taxon>Polyphaga</taxon>
        <taxon>Elateriformia</taxon>
        <taxon>Elateroidea</taxon>
        <taxon>Elateridae</taxon>
        <taxon>Agrypninae</taxon>
        <taxon>Pyrophorini</taxon>
        <taxon>Ignelater</taxon>
    </lineage>
</organism>
<dbReference type="PRINTS" id="PR00319">
    <property type="entry name" value="GPROTEINB"/>
</dbReference>
<dbReference type="InterPro" id="IPR019775">
    <property type="entry name" value="WD40_repeat_CS"/>
</dbReference>
<evidence type="ECO:0000256" key="7">
    <source>
        <dbReference type="ARBA" id="ARBA00023204"/>
    </source>
</evidence>